<organism evidence="1 2">
    <name type="scientific">Microbulbifer okhotskensis</name>
    <dbReference type="NCBI Taxonomy" id="2926617"/>
    <lineage>
        <taxon>Bacteria</taxon>
        <taxon>Pseudomonadati</taxon>
        <taxon>Pseudomonadota</taxon>
        <taxon>Gammaproteobacteria</taxon>
        <taxon>Cellvibrionales</taxon>
        <taxon>Microbulbiferaceae</taxon>
        <taxon>Microbulbifer</taxon>
    </lineage>
</organism>
<evidence type="ECO:0000313" key="1">
    <source>
        <dbReference type="EMBL" id="MCO1333112.1"/>
    </source>
</evidence>
<evidence type="ECO:0000313" key="2">
    <source>
        <dbReference type="Proteomes" id="UP001139028"/>
    </source>
</evidence>
<dbReference type="RefSeq" id="WP_252464281.1">
    <property type="nucleotide sequence ID" value="NZ_JALBWM010000005.1"/>
</dbReference>
<name>A0A9X2EJ04_9GAMM</name>
<proteinExistence type="predicted"/>
<sequence length="128" mass="14555">MTTKQTWIVVTKSRPLEGCDIDIDGCEFYFADAYVSLPGEIGGAKALSSVLEKVQKKLEDDRFELAEVKMCMQFLPEEWVDQTDGVYPMHELASSSLDTDDVILGGYRSEEIQELFLYHHNVKELEAE</sequence>
<accession>A0A9X2EJ04</accession>
<dbReference type="EMBL" id="JALBWM010000005">
    <property type="protein sequence ID" value="MCO1333112.1"/>
    <property type="molecule type" value="Genomic_DNA"/>
</dbReference>
<reference evidence="1" key="1">
    <citation type="journal article" date="2022" name="Arch. Microbiol.">
        <title>Microbulbifer okhotskensis sp. nov., isolated from a deep bottom sediment of the Okhotsk Sea.</title>
        <authorList>
            <person name="Romanenko L."/>
            <person name="Kurilenko V."/>
            <person name="Otstavnykh N."/>
            <person name="Velansky P."/>
            <person name="Isaeva M."/>
            <person name="Mikhailov V."/>
        </authorList>
    </citation>
    <scope>NUCLEOTIDE SEQUENCE</scope>
    <source>
        <strain evidence="1">OS29</strain>
    </source>
</reference>
<keyword evidence="2" id="KW-1185">Reference proteome</keyword>
<dbReference type="Proteomes" id="UP001139028">
    <property type="component" value="Unassembled WGS sequence"/>
</dbReference>
<dbReference type="AlphaFoldDB" id="A0A9X2EJ04"/>
<gene>
    <name evidence="1" type="ORF">MO867_02045</name>
</gene>
<comment type="caution">
    <text evidence="1">The sequence shown here is derived from an EMBL/GenBank/DDBJ whole genome shotgun (WGS) entry which is preliminary data.</text>
</comment>
<protein>
    <submittedName>
        <fullName evidence="1">Uncharacterized protein</fullName>
    </submittedName>
</protein>